<dbReference type="Proteomes" id="UP000008144">
    <property type="component" value="Unassembled WGS sequence"/>
</dbReference>
<reference evidence="4" key="2">
    <citation type="submission" date="2025-08" db="UniProtKB">
        <authorList>
            <consortium name="Ensembl"/>
        </authorList>
    </citation>
    <scope>IDENTIFICATION</scope>
</reference>
<dbReference type="InterPro" id="IPR050541">
    <property type="entry name" value="LRR_TM_domain-containing"/>
</dbReference>
<proteinExistence type="predicted"/>
<reference evidence="4" key="3">
    <citation type="submission" date="2025-09" db="UniProtKB">
        <authorList>
            <consortium name="Ensembl"/>
        </authorList>
    </citation>
    <scope>IDENTIFICATION</scope>
</reference>
<dbReference type="Pfam" id="PF13855">
    <property type="entry name" value="LRR_8"/>
    <property type="match status" value="1"/>
</dbReference>
<dbReference type="SUPFAM" id="SSF52058">
    <property type="entry name" value="L domain-like"/>
    <property type="match status" value="1"/>
</dbReference>
<accession>F6TY87</accession>
<dbReference type="Ensembl" id="ENSCINT00000027435.2">
    <property type="protein sequence ID" value="ENSCINP00000027189.2"/>
    <property type="gene ID" value="ENSCING00000015281.2"/>
</dbReference>
<evidence type="ECO:0000256" key="1">
    <source>
        <dbReference type="ARBA" id="ARBA00022614"/>
    </source>
</evidence>
<dbReference type="AlphaFoldDB" id="F6TY87"/>
<dbReference type="InterPro" id="IPR001611">
    <property type="entry name" value="Leu-rich_rpt"/>
</dbReference>
<keyword evidence="2" id="KW-0732">Signal</keyword>
<evidence type="ECO:0008006" key="6">
    <source>
        <dbReference type="Google" id="ProtNLM"/>
    </source>
</evidence>
<name>F6TY87_CIOIN</name>
<dbReference type="InterPro" id="IPR032675">
    <property type="entry name" value="LRR_dom_sf"/>
</dbReference>
<keyword evidence="1" id="KW-0433">Leucine-rich repeat</keyword>
<dbReference type="InterPro" id="IPR003591">
    <property type="entry name" value="Leu-rich_rpt_typical-subtyp"/>
</dbReference>
<evidence type="ECO:0000256" key="2">
    <source>
        <dbReference type="ARBA" id="ARBA00022729"/>
    </source>
</evidence>
<keyword evidence="3" id="KW-0677">Repeat</keyword>
<reference evidence="5" key="1">
    <citation type="journal article" date="2002" name="Science">
        <title>The draft genome of Ciona intestinalis: insights into chordate and vertebrate origins.</title>
        <authorList>
            <person name="Dehal P."/>
            <person name="Satou Y."/>
            <person name="Campbell R.K."/>
            <person name="Chapman J."/>
            <person name="Degnan B."/>
            <person name="De Tomaso A."/>
            <person name="Davidson B."/>
            <person name="Di Gregorio A."/>
            <person name="Gelpke M."/>
            <person name="Goodstein D.M."/>
            <person name="Harafuji N."/>
            <person name="Hastings K.E."/>
            <person name="Ho I."/>
            <person name="Hotta K."/>
            <person name="Huang W."/>
            <person name="Kawashima T."/>
            <person name="Lemaire P."/>
            <person name="Martinez D."/>
            <person name="Meinertzhagen I.A."/>
            <person name="Necula S."/>
            <person name="Nonaka M."/>
            <person name="Putnam N."/>
            <person name="Rash S."/>
            <person name="Saiga H."/>
            <person name="Satake M."/>
            <person name="Terry A."/>
            <person name="Yamada L."/>
            <person name="Wang H.G."/>
            <person name="Awazu S."/>
            <person name="Azumi K."/>
            <person name="Boore J."/>
            <person name="Branno M."/>
            <person name="Chin-Bow S."/>
            <person name="DeSantis R."/>
            <person name="Doyle S."/>
            <person name="Francino P."/>
            <person name="Keys D.N."/>
            <person name="Haga S."/>
            <person name="Hayashi H."/>
            <person name="Hino K."/>
            <person name="Imai K.S."/>
            <person name="Inaba K."/>
            <person name="Kano S."/>
            <person name="Kobayashi K."/>
            <person name="Kobayashi M."/>
            <person name="Lee B.I."/>
            <person name="Makabe K.W."/>
            <person name="Manohar C."/>
            <person name="Matassi G."/>
            <person name="Medina M."/>
            <person name="Mochizuki Y."/>
            <person name="Mount S."/>
            <person name="Morishita T."/>
            <person name="Miura S."/>
            <person name="Nakayama A."/>
            <person name="Nishizaka S."/>
            <person name="Nomoto H."/>
            <person name="Ohta F."/>
            <person name="Oishi K."/>
            <person name="Rigoutsos I."/>
            <person name="Sano M."/>
            <person name="Sasaki A."/>
            <person name="Sasakura Y."/>
            <person name="Shoguchi E."/>
            <person name="Shin-i T."/>
            <person name="Spagnuolo A."/>
            <person name="Stainier D."/>
            <person name="Suzuki M.M."/>
            <person name="Tassy O."/>
            <person name="Takatori N."/>
            <person name="Tokuoka M."/>
            <person name="Yagi K."/>
            <person name="Yoshizaki F."/>
            <person name="Wada S."/>
            <person name="Zhang C."/>
            <person name="Hyatt P.D."/>
            <person name="Larimer F."/>
            <person name="Detter C."/>
            <person name="Doggett N."/>
            <person name="Glavina T."/>
            <person name="Hawkins T."/>
            <person name="Richardson P."/>
            <person name="Lucas S."/>
            <person name="Kohara Y."/>
            <person name="Levine M."/>
            <person name="Satoh N."/>
            <person name="Rokhsar D.S."/>
        </authorList>
    </citation>
    <scope>NUCLEOTIDE SEQUENCE [LARGE SCALE GENOMIC DNA]</scope>
</reference>
<dbReference type="PANTHER" id="PTHR24369:SF210">
    <property type="entry name" value="CHAOPTIN-RELATED"/>
    <property type="match status" value="1"/>
</dbReference>
<dbReference type="STRING" id="7719.ENSCINP00000027189"/>
<keyword evidence="5" id="KW-1185">Reference proteome</keyword>
<evidence type="ECO:0000313" key="4">
    <source>
        <dbReference type="Ensembl" id="ENSCINP00000027189.2"/>
    </source>
</evidence>
<evidence type="ECO:0000313" key="5">
    <source>
        <dbReference type="Proteomes" id="UP000008144"/>
    </source>
</evidence>
<evidence type="ECO:0000256" key="3">
    <source>
        <dbReference type="ARBA" id="ARBA00022737"/>
    </source>
</evidence>
<protein>
    <recommendedName>
        <fullName evidence="6">LRRCT domain-containing protein</fullName>
    </recommendedName>
</protein>
<dbReference type="SMART" id="SM00369">
    <property type="entry name" value="LRR_TYP"/>
    <property type="match status" value="2"/>
</dbReference>
<dbReference type="Gene3D" id="3.80.10.10">
    <property type="entry name" value="Ribonuclease Inhibitor"/>
    <property type="match status" value="1"/>
</dbReference>
<dbReference type="InParanoid" id="F6TY87"/>
<dbReference type="PANTHER" id="PTHR24369">
    <property type="entry name" value="ANTIGEN BSP, PUTATIVE-RELATED"/>
    <property type="match status" value="1"/>
</dbReference>
<organism evidence="4 5">
    <name type="scientific">Ciona intestinalis</name>
    <name type="common">Transparent sea squirt</name>
    <name type="synonym">Ascidia intestinalis</name>
    <dbReference type="NCBI Taxonomy" id="7719"/>
    <lineage>
        <taxon>Eukaryota</taxon>
        <taxon>Metazoa</taxon>
        <taxon>Chordata</taxon>
        <taxon>Tunicata</taxon>
        <taxon>Ascidiacea</taxon>
        <taxon>Phlebobranchia</taxon>
        <taxon>Cionidae</taxon>
        <taxon>Ciona</taxon>
    </lineage>
</organism>
<dbReference type="PROSITE" id="PS51450">
    <property type="entry name" value="LRR"/>
    <property type="match status" value="1"/>
</dbReference>
<sequence>MLKILILDQNRITRISELNLASHLSHESSLQELSIMRNQIHRITSDLQTPATSLRGLLYLNLGENIISKIQTGVFMFLPKLRVVKLNDNRLRIIPSYAFVTTGQMVREIYLQRNRIEVIFILAFAGQPRLQTIDLRTNMIVCLNIMFTSCVQPDVRGTRFERRMRQSLTSRGGFGVEYSSLRGVRVGGNPWSCNCTLKPLMQNTSTNQLVRSSMTSETCHNPPTMRQYDVITAIEQLHCDLT</sequence>
<dbReference type="HOGENOM" id="CLU_000288_18_10_1"/>